<proteinExistence type="predicted"/>
<reference evidence="1 2" key="1">
    <citation type="submission" date="2020-08" db="EMBL/GenBank/DDBJ databases">
        <title>Novel species isolated from subtropical streams in China.</title>
        <authorList>
            <person name="Lu H."/>
        </authorList>
    </citation>
    <scope>NUCLEOTIDE SEQUENCE [LARGE SCALE GENOMIC DNA]</scope>
    <source>
        <strain evidence="1 2">LX15W</strain>
    </source>
</reference>
<keyword evidence="2" id="KW-1185">Reference proteome</keyword>
<protein>
    <submittedName>
        <fullName evidence="1">Uncharacterized protein</fullName>
    </submittedName>
</protein>
<comment type="caution">
    <text evidence="1">The sequence shown here is derived from an EMBL/GenBank/DDBJ whole genome shotgun (WGS) entry which is preliminary data.</text>
</comment>
<name>A0ABR6YEF5_9BURK</name>
<dbReference type="EMBL" id="JACOGA010000014">
    <property type="protein sequence ID" value="MBC3874908.1"/>
    <property type="molecule type" value="Genomic_DNA"/>
</dbReference>
<organism evidence="1 2">
    <name type="scientific">Undibacterium flavidum</name>
    <dbReference type="NCBI Taxonomy" id="2762297"/>
    <lineage>
        <taxon>Bacteria</taxon>
        <taxon>Pseudomonadati</taxon>
        <taxon>Pseudomonadota</taxon>
        <taxon>Betaproteobacteria</taxon>
        <taxon>Burkholderiales</taxon>
        <taxon>Oxalobacteraceae</taxon>
        <taxon>Undibacterium</taxon>
    </lineage>
</organism>
<dbReference type="Proteomes" id="UP000624279">
    <property type="component" value="Unassembled WGS sequence"/>
</dbReference>
<gene>
    <name evidence="1" type="ORF">H8K55_15050</name>
</gene>
<accession>A0ABR6YEF5</accession>
<sequence length="118" mass="13555">MTTQLQILIRFVCALVFIFPVTANANEKARYSIKNSIELSGVELNVVSVALEDFRKSKFDLKNYRIFIIRQKDQYEIIFLPNLRPGEKSSFGGGTELGDELHYFVSKNGVIIKMEYAR</sequence>
<evidence type="ECO:0000313" key="1">
    <source>
        <dbReference type="EMBL" id="MBC3874908.1"/>
    </source>
</evidence>
<dbReference type="RefSeq" id="WP_186942892.1">
    <property type="nucleotide sequence ID" value="NZ_JACOGA010000014.1"/>
</dbReference>
<evidence type="ECO:0000313" key="2">
    <source>
        <dbReference type="Proteomes" id="UP000624279"/>
    </source>
</evidence>